<dbReference type="Gene3D" id="3.90.1150.10">
    <property type="entry name" value="Aspartate Aminotransferase, domain 1"/>
    <property type="match status" value="1"/>
</dbReference>
<protein>
    <submittedName>
        <fullName evidence="7">Serine palmitoyltransferase</fullName>
    </submittedName>
</protein>
<dbReference type="InterPro" id="IPR001917">
    <property type="entry name" value="Aminotrans_II_pyridoxalP_BS"/>
</dbReference>
<dbReference type="InterPro" id="IPR004839">
    <property type="entry name" value="Aminotransferase_I/II_large"/>
</dbReference>
<dbReference type="InterPro" id="IPR050087">
    <property type="entry name" value="AON_synthase_class-II"/>
</dbReference>
<feature type="domain" description="Aminotransferase class I/classII large" evidence="6">
    <location>
        <begin position="43"/>
        <end position="385"/>
    </location>
</feature>
<dbReference type="Pfam" id="PF00155">
    <property type="entry name" value="Aminotran_1_2"/>
    <property type="match status" value="1"/>
</dbReference>
<dbReference type="InterPro" id="IPR015424">
    <property type="entry name" value="PyrdxlP-dep_Trfase"/>
</dbReference>
<evidence type="ECO:0000313" key="7">
    <source>
        <dbReference type="EMBL" id="SNS60179.1"/>
    </source>
</evidence>
<dbReference type="PANTHER" id="PTHR13693">
    <property type="entry name" value="CLASS II AMINOTRANSFERASE/8-AMINO-7-OXONONANOATE SYNTHASE"/>
    <property type="match status" value="1"/>
</dbReference>
<dbReference type="SUPFAM" id="SSF53383">
    <property type="entry name" value="PLP-dependent transferases"/>
    <property type="match status" value="1"/>
</dbReference>
<comment type="similarity">
    <text evidence="5">Belongs to the class-II pyridoxal-phosphate-dependent aminotransferase family.</text>
</comment>
<reference evidence="7 8" key="1">
    <citation type="submission" date="2017-06" db="EMBL/GenBank/DDBJ databases">
        <authorList>
            <person name="Kim H.J."/>
            <person name="Triplett B.A."/>
        </authorList>
    </citation>
    <scope>NUCLEOTIDE SEQUENCE [LARGE SCALE GENOMIC DNA]</scope>
    <source>
        <strain evidence="7 8">DSM 19307</strain>
    </source>
</reference>
<dbReference type="GO" id="GO:0016740">
    <property type="term" value="F:transferase activity"/>
    <property type="evidence" value="ECO:0007669"/>
    <property type="project" value="UniProtKB-KW"/>
</dbReference>
<dbReference type="InterPro" id="IPR015421">
    <property type="entry name" value="PyrdxlP-dep_Trfase_major"/>
</dbReference>
<evidence type="ECO:0000256" key="2">
    <source>
        <dbReference type="ARBA" id="ARBA00005189"/>
    </source>
</evidence>
<evidence type="ECO:0000256" key="5">
    <source>
        <dbReference type="RuleBase" id="RU003693"/>
    </source>
</evidence>
<dbReference type="Proteomes" id="UP000198393">
    <property type="component" value="Unassembled WGS sequence"/>
</dbReference>
<dbReference type="Gene3D" id="3.40.640.10">
    <property type="entry name" value="Type I PLP-dependent aspartate aminotransferase-like (Major domain)"/>
    <property type="match status" value="1"/>
</dbReference>
<evidence type="ECO:0000259" key="6">
    <source>
        <dbReference type="Pfam" id="PF00155"/>
    </source>
</evidence>
<evidence type="ECO:0000256" key="4">
    <source>
        <dbReference type="ARBA" id="ARBA00022898"/>
    </source>
</evidence>
<evidence type="ECO:0000256" key="1">
    <source>
        <dbReference type="ARBA" id="ARBA00001933"/>
    </source>
</evidence>
<dbReference type="AlphaFoldDB" id="A0A239FTN2"/>
<evidence type="ECO:0000313" key="8">
    <source>
        <dbReference type="Proteomes" id="UP000198393"/>
    </source>
</evidence>
<sequence length="401" mass="44155">MGNFLRERYSSFKLAEDAKKNGYYAFFRTFQSKQETEVKVNGKDVLMFGSNSYLGLTTHPKVIEAAESAVRKYGSSCSGSRFLNGTTDMHEQLEHNLAKFLNKEEALVFSTGFQVNLGVLPTIAKQGDVLLLDRLNHASLYEGAKLSDASTVVFRHNDMQALEKKLANLQDANHRIIAVDGIFSMEGNIAKLPEIVALAKKYNASVMSDCAHAVGVLGDHGRGTPDHFGVNDDVELIGGTFSKSLASLGGFVAGDKETIQYIRHVARSLIFSASMTPSSTAATIAALEIMSTDDSRRLKLWENTNYSLKRLKELGFDTGDAETPIIPIYIRDNEKAYKMTMRLFEEGVFVNPVVAPAVAPTDTLIRFSLMATHTIEQIDIAIDKILKVANELDVKRQTEAA</sequence>
<dbReference type="InterPro" id="IPR015422">
    <property type="entry name" value="PyrdxlP-dep_Trfase_small"/>
</dbReference>
<dbReference type="EMBL" id="FZPD01000001">
    <property type="protein sequence ID" value="SNS60179.1"/>
    <property type="molecule type" value="Genomic_DNA"/>
</dbReference>
<name>A0A239FTN2_EKHLU</name>
<keyword evidence="4 5" id="KW-0663">Pyridoxal phosphate</keyword>
<dbReference type="PROSITE" id="PS00599">
    <property type="entry name" value="AA_TRANSFER_CLASS_2"/>
    <property type="match status" value="1"/>
</dbReference>
<dbReference type="OrthoDB" id="9807157at2"/>
<evidence type="ECO:0000256" key="3">
    <source>
        <dbReference type="ARBA" id="ARBA00022679"/>
    </source>
</evidence>
<dbReference type="PANTHER" id="PTHR13693:SF3">
    <property type="entry name" value="LD36009P"/>
    <property type="match status" value="1"/>
</dbReference>
<dbReference type="RefSeq" id="WP_089355567.1">
    <property type="nucleotide sequence ID" value="NZ_FZPD01000001.1"/>
</dbReference>
<dbReference type="GO" id="GO:0030170">
    <property type="term" value="F:pyridoxal phosphate binding"/>
    <property type="evidence" value="ECO:0007669"/>
    <property type="project" value="InterPro"/>
</dbReference>
<dbReference type="CDD" id="cd06454">
    <property type="entry name" value="KBL_like"/>
    <property type="match status" value="1"/>
</dbReference>
<comment type="cofactor">
    <cofactor evidence="1 5">
        <name>pyridoxal 5'-phosphate</name>
        <dbReference type="ChEBI" id="CHEBI:597326"/>
    </cofactor>
</comment>
<organism evidence="7 8">
    <name type="scientific">Ekhidna lutea</name>
    <dbReference type="NCBI Taxonomy" id="447679"/>
    <lineage>
        <taxon>Bacteria</taxon>
        <taxon>Pseudomonadati</taxon>
        <taxon>Bacteroidota</taxon>
        <taxon>Cytophagia</taxon>
        <taxon>Cytophagales</taxon>
        <taxon>Reichenbachiellaceae</taxon>
        <taxon>Ekhidna</taxon>
    </lineage>
</organism>
<gene>
    <name evidence="7" type="ORF">SAMN05421640_0825</name>
</gene>
<keyword evidence="8" id="KW-1185">Reference proteome</keyword>
<accession>A0A239FTN2</accession>
<proteinExistence type="inferred from homology"/>
<comment type="pathway">
    <text evidence="2">Lipid metabolism.</text>
</comment>
<keyword evidence="3 7" id="KW-0808">Transferase</keyword>